<dbReference type="SUPFAM" id="SSF54631">
    <property type="entry name" value="CBS-domain pair"/>
    <property type="match status" value="1"/>
</dbReference>
<dbReference type="CDD" id="cd04584">
    <property type="entry name" value="CBS_pair_AcuB_like"/>
    <property type="match status" value="1"/>
</dbReference>
<dbReference type="Pfam" id="PF00571">
    <property type="entry name" value="CBS"/>
    <property type="match status" value="2"/>
</dbReference>
<dbReference type="InterPro" id="IPR046342">
    <property type="entry name" value="CBS_dom_sf"/>
</dbReference>
<dbReference type="InterPro" id="IPR000644">
    <property type="entry name" value="CBS_dom"/>
</dbReference>
<dbReference type="Gene3D" id="3.10.580.10">
    <property type="entry name" value="CBS-domain"/>
    <property type="match status" value="2"/>
</dbReference>
<sequence length="145" mass="16296">MKLDRKVSEIMTREVVSVESKQTLPEILSLFRKNRIRHIPVLGDKKVVGIISRSDINRLTFGALFDNQDSTDEPILEMLSIAQVMSADPKVVSTDDSLRKVAEIFAEEEFHALPVVEEGKLKGIITTTDLIKQLLLDNDDSSNFV</sequence>
<accession>A0A2T0WGB9</accession>
<evidence type="ECO:0000256" key="2">
    <source>
        <dbReference type="PROSITE-ProRule" id="PRU00703"/>
    </source>
</evidence>
<feature type="domain" description="CBS" evidence="3">
    <location>
        <begin position="85"/>
        <end position="141"/>
    </location>
</feature>
<dbReference type="InterPro" id="IPR051257">
    <property type="entry name" value="Diverse_CBS-Domain"/>
</dbReference>
<keyword evidence="5" id="KW-1185">Reference proteome</keyword>
<dbReference type="PROSITE" id="PS51371">
    <property type="entry name" value="CBS"/>
    <property type="match status" value="2"/>
</dbReference>
<evidence type="ECO:0000256" key="1">
    <source>
        <dbReference type="ARBA" id="ARBA00023122"/>
    </source>
</evidence>
<reference evidence="4 5" key="1">
    <citation type="submission" date="2018-03" db="EMBL/GenBank/DDBJ databases">
        <title>Genomic Encyclopedia of Archaeal and Bacterial Type Strains, Phase II (KMG-II): from individual species to whole genera.</title>
        <authorList>
            <person name="Goeker M."/>
        </authorList>
    </citation>
    <scope>NUCLEOTIDE SEQUENCE [LARGE SCALE GENOMIC DNA]</scope>
    <source>
        <strain evidence="4 5">DSM 27929</strain>
    </source>
</reference>
<dbReference type="OrthoDB" id="1119899at2"/>
<protein>
    <submittedName>
        <fullName evidence="4">CBS domain protein</fullName>
    </submittedName>
</protein>
<keyword evidence="1 2" id="KW-0129">CBS domain</keyword>
<proteinExistence type="predicted"/>
<dbReference type="AlphaFoldDB" id="A0A2T0WGB9"/>
<evidence type="ECO:0000313" key="5">
    <source>
        <dbReference type="Proteomes" id="UP000238157"/>
    </source>
</evidence>
<comment type="caution">
    <text evidence="4">The sequence shown here is derived from an EMBL/GenBank/DDBJ whole genome shotgun (WGS) entry which is preliminary data.</text>
</comment>
<dbReference type="Proteomes" id="UP000238157">
    <property type="component" value="Unassembled WGS sequence"/>
</dbReference>
<dbReference type="RefSeq" id="WP_106134925.1">
    <property type="nucleotide sequence ID" value="NZ_PVTR01000011.1"/>
</dbReference>
<dbReference type="EMBL" id="PVTR01000011">
    <property type="protein sequence ID" value="PRY85757.1"/>
    <property type="molecule type" value="Genomic_DNA"/>
</dbReference>
<gene>
    <name evidence="4" type="ORF">CLW00_111100</name>
</gene>
<feature type="domain" description="CBS" evidence="3">
    <location>
        <begin position="11"/>
        <end position="70"/>
    </location>
</feature>
<evidence type="ECO:0000259" key="3">
    <source>
        <dbReference type="PROSITE" id="PS51371"/>
    </source>
</evidence>
<dbReference type="PANTHER" id="PTHR43080:SF2">
    <property type="entry name" value="CBS DOMAIN-CONTAINING PROTEIN"/>
    <property type="match status" value="1"/>
</dbReference>
<organism evidence="4 5">
    <name type="scientific">Mongoliibacter ruber</name>
    <dbReference type="NCBI Taxonomy" id="1750599"/>
    <lineage>
        <taxon>Bacteria</taxon>
        <taxon>Pseudomonadati</taxon>
        <taxon>Bacteroidota</taxon>
        <taxon>Cytophagia</taxon>
        <taxon>Cytophagales</taxon>
        <taxon>Cyclobacteriaceae</taxon>
        <taxon>Mongoliibacter</taxon>
    </lineage>
</organism>
<evidence type="ECO:0000313" key="4">
    <source>
        <dbReference type="EMBL" id="PRY85757.1"/>
    </source>
</evidence>
<dbReference type="PANTHER" id="PTHR43080">
    <property type="entry name" value="CBS DOMAIN-CONTAINING PROTEIN CBSX3, MITOCHONDRIAL"/>
    <property type="match status" value="1"/>
</dbReference>
<dbReference type="SMART" id="SM00116">
    <property type="entry name" value="CBS"/>
    <property type="match status" value="2"/>
</dbReference>
<name>A0A2T0WGB9_9BACT</name>